<protein>
    <recommendedName>
        <fullName evidence="7">Bifunctional metallophosphatase/5'-nucleotidase</fullName>
    </recommendedName>
</protein>
<dbReference type="Pfam" id="PF00149">
    <property type="entry name" value="Metallophos"/>
    <property type="match status" value="1"/>
</dbReference>
<dbReference type="RefSeq" id="WP_167703683.1">
    <property type="nucleotide sequence ID" value="NZ_CP118168.1"/>
</dbReference>
<evidence type="ECO:0000259" key="4">
    <source>
        <dbReference type="Pfam" id="PF02872"/>
    </source>
</evidence>
<dbReference type="PANTHER" id="PTHR11575:SF24">
    <property type="entry name" value="5'-NUCLEOTIDASE"/>
    <property type="match status" value="1"/>
</dbReference>
<dbReference type="PANTHER" id="PTHR11575">
    <property type="entry name" value="5'-NUCLEOTIDASE-RELATED"/>
    <property type="match status" value="1"/>
</dbReference>
<keyword evidence="6" id="KW-1185">Reference proteome</keyword>
<dbReference type="Gene3D" id="3.90.780.10">
    <property type="entry name" value="5'-Nucleotidase, C-terminal domain"/>
    <property type="match status" value="1"/>
</dbReference>
<evidence type="ECO:0000313" key="5">
    <source>
        <dbReference type="EMBL" id="NIZ47274.1"/>
    </source>
</evidence>
<dbReference type="Proteomes" id="UP000752013">
    <property type="component" value="Unassembled WGS sequence"/>
</dbReference>
<dbReference type="Gene3D" id="3.60.21.10">
    <property type="match status" value="1"/>
</dbReference>
<evidence type="ECO:0000256" key="2">
    <source>
        <dbReference type="RuleBase" id="RU362119"/>
    </source>
</evidence>
<name>A0A968GDJ1_9SPIO</name>
<dbReference type="EMBL" id="JAATLK010000001">
    <property type="protein sequence ID" value="NIZ47274.1"/>
    <property type="molecule type" value="Genomic_DNA"/>
</dbReference>
<evidence type="ECO:0008006" key="7">
    <source>
        <dbReference type="Google" id="ProtNLM"/>
    </source>
</evidence>
<dbReference type="InterPro" id="IPR029052">
    <property type="entry name" value="Metallo-depent_PP-like"/>
</dbReference>
<dbReference type="InterPro" id="IPR036907">
    <property type="entry name" value="5'-Nucleotdase_C_sf"/>
</dbReference>
<accession>A0A968GDJ1</accession>
<dbReference type="Pfam" id="PF02872">
    <property type="entry name" value="5_nucleotid_C"/>
    <property type="match status" value="1"/>
</dbReference>
<dbReference type="AlphaFoldDB" id="A0A968GDJ1"/>
<keyword evidence="2" id="KW-0547">Nucleotide-binding</keyword>
<dbReference type="PROSITE" id="PS51257">
    <property type="entry name" value="PROKAR_LIPOPROTEIN"/>
    <property type="match status" value="1"/>
</dbReference>
<organism evidence="5 6">
    <name type="scientific">Entomospira nematocerorum</name>
    <dbReference type="NCBI Taxonomy" id="2719987"/>
    <lineage>
        <taxon>Bacteria</taxon>
        <taxon>Pseudomonadati</taxon>
        <taxon>Spirochaetota</taxon>
        <taxon>Spirochaetia</taxon>
        <taxon>Spirochaetales</taxon>
        <taxon>Spirochaetaceae</taxon>
        <taxon>Entomospira</taxon>
    </lineage>
</organism>
<feature type="domain" description="Calcineurin-like phosphoesterase" evidence="3">
    <location>
        <begin position="38"/>
        <end position="232"/>
    </location>
</feature>
<dbReference type="GO" id="GO:0000166">
    <property type="term" value="F:nucleotide binding"/>
    <property type="evidence" value="ECO:0007669"/>
    <property type="project" value="UniProtKB-KW"/>
</dbReference>
<proteinExistence type="inferred from homology"/>
<dbReference type="SUPFAM" id="SSF56300">
    <property type="entry name" value="Metallo-dependent phosphatases"/>
    <property type="match status" value="1"/>
</dbReference>
<dbReference type="InterPro" id="IPR006179">
    <property type="entry name" value="5_nucleotidase/apyrase"/>
</dbReference>
<keyword evidence="1" id="KW-0732">Signal</keyword>
<dbReference type="GO" id="GO:0016787">
    <property type="term" value="F:hydrolase activity"/>
    <property type="evidence" value="ECO:0007669"/>
    <property type="project" value="UniProtKB-KW"/>
</dbReference>
<sequence>MLISLRSLLFGITVSFSLLFFSCLQSSDLHEIHIISSNDIHGYALWEEDSLVSYDDIFMYANLIRESTKDVLLLDAGNFLQGSMPVNINQGKNAVIAKNLVGYDALSIGNHDFDFGGDRLLELLKTMDMPLLAANTTFLAQPRLQSHTKFVLPDSNLSVTVIGIAPVDLYSKTRKNYIRGWDFYDPLPLIQSIIQQEADTTDIFIIIGHLGTHKDSLAQKILQKYPKITLIVDGDSYLNGNTFLKQKNQMIIQSQKNAHAFNHTTLKVDKTTHKVVNITTKELSRLELSNLPLDETPETVGNIRQLIHSIESEIVERFGEVIITLPVKGIGLKGDSTHNYSRLAKIIGDSQRIMTGADIAIINTGAIRTGFHSDTITYGDLYNIMPWNNSVWTIEISGRDILQALELSVQYYPQPSTAFLHVSGLEYSLKPNEPFENKVHHVFVNGNPIEKDRTYTVAGNSFLLAGGDGYDMFMVPTKERFERDIDMLKNYLQIYKEVILAGVSTPNIHVLY</sequence>
<comment type="caution">
    <text evidence="5">The sequence shown here is derived from an EMBL/GenBank/DDBJ whole genome shotgun (WGS) entry which is preliminary data.</text>
</comment>
<dbReference type="InterPro" id="IPR004843">
    <property type="entry name" value="Calcineurin-like_PHP"/>
</dbReference>
<keyword evidence="2" id="KW-0378">Hydrolase</keyword>
<dbReference type="GO" id="GO:0009166">
    <property type="term" value="P:nucleotide catabolic process"/>
    <property type="evidence" value="ECO:0007669"/>
    <property type="project" value="InterPro"/>
</dbReference>
<dbReference type="InterPro" id="IPR008334">
    <property type="entry name" value="5'-Nucleotdase_C"/>
</dbReference>
<gene>
    <name evidence="5" type="ORF">HCT46_05010</name>
</gene>
<evidence type="ECO:0000313" key="6">
    <source>
        <dbReference type="Proteomes" id="UP000752013"/>
    </source>
</evidence>
<dbReference type="PRINTS" id="PR01607">
    <property type="entry name" value="APYRASEFAMLY"/>
</dbReference>
<reference evidence="5" key="1">
    <citation type="submission" date="2020-03" db="EMBL/GenBank/DDBJ databases">
        <title>Spirochaetal bacteria isolated from arthropods constitute a novel genus Entomospira genus novum within the order Spirochaetales.</title>
        <authorList>
            <person name="Grana-Miraglia L."/>
            <person name="Sikutova S."/>
            <person name="Fingerle V."/>
            <person name="Sing A."/>
            <person name="Castillo-Ramirez S."/>
            <person name="Margos G."/>
            <person name="Rudolf I."/>
        </authorList>
    </citation>
    <scope>NUCLEOTIDE SEQUENCE</scope>
    <source>
        <strain evidence="5">BR208</strain>
    </source>
</reference>
<dbReference type="SUPFAM" id="SSF55816">
    <property type="entry name" value="5'-nucleotidase (syn. UDP-sugar hydrolase), C-terminal domain"/>
    <property type="match status" value="1"/>
</dbReference>
<comment type="similarity">
    <text evidence="2">Belongs to the 5'-nucleotidase family.</text>
</comment>
<evidence type="ECO:0000256" key="1">
    <source>
        <dbReference type="ARBA" id="ARBA00022729"/>
    </source>
</evidence>
<evidence type="ECO:0000259" key="3">
    <source>
        <dbReference type="Pfam" id="PF00149"/>
    </source>
</evidence>
<feature type="domain" description="5'-Nucleotidase C-terminal" evidence="4">
    <location>
        <begin position="339"/>
        <end position="473"/>
    </location>
</feature>